<keyword evidence="7" id="KW-1185">Reference proteome</keyword>
<proteinExistence type="inferred from homology"/>
<dbReference type="Proteomes" id="UP001556631">
    <property type="component" value="Unassembled WGS sequence"/>
</dbReference>
<dbReference type="PANTHER" id="PTHR11066:SF34">
    <property type="entry name" value="ACYL-COENZYME A THIOESTERASE 8"/>
    <property type="match status" value="1"/>
</dbReference>
<gene>
    <name evidence="6" type="ORF">AB3X52_01795</name>
</gene>
<evidence type="ECO:0000313" key="7">
    <source>
        <dbReference type="Proteomes" id="UP001556631"/>
    </source>
</evidence>
<evidence type="ECO:0000256" key="2">
    <source>
        <dbReference type="ARBA" id="ARBA00022801"/>
    </source>
</evidence>
<organism evidence="6 7">
    <name type="scientific">Nocardioides eburneus</name>
    <dbReference type="NCBI Taxonomy" id="3231482"/>
    <lineage>
        <taxon>Bacteria</taxon>
        <taxon>Bacillati</taxon>
        <taxon>Actinomycetota</taxon>
        <taxon>Actinomycetes</taxon>
        <taxon>Propionibacteriales</taxon>
        <taxon>Nocardioidaceae</taxon>
        <taxon>Nocardioides</taxon>
    </lineage>
</organism>
<name>A0ABV3STR4_9ACTN</name>
<dbReference type="Pfam" id="PF20789">
    <property type="entry name" value="4HBT_3C"/>
    <property type="match status" value="1"/>
</dbReference>
<evidence type="ECO:0000259" key="5">
    <source>
        <dbReference type="Pfam" id="PF20789"/>
    </source>
</evidence>
<dbReference type="RefSeq" id="WP_367990985.1">
    <property type="nucleotide sequence ID" value="NZ_JBFPJR010000002.1"/>
</dbReference>
<comment type="similarity">
    <text evidence="1">Belongs to the C/M/P thioester hydrolase family.</text>
</comment>
<dbReference type="InterPro" id="IPR003703">
    <property type="entry name" value="Acyl_CoA_thio"/>
</dbReference>
<evidence type="ECO:0000259" key="4">
    <source>
        <dbReference type="Pfam" id="PF13622"/>
    </source>
</evidence>
<dbReference type="InterPro" id="IPR049450">
    <property type="entry name" value="ACOT8-like_C"/>
</dbReference>
<dbReference type="Pfam" id="PF13622">
    <property type="entry name" value="4HBT_3"/>
    <property type="match status" value="1"/>
</dbReference>
<evidence type="ECO:0000256" key="1">
    <source>
        <dbReference type="ARBA" id="ARBA00006538"/>
    </source>
</evidence>
<sequence length="311" mass="33578">MTSTLGPDAVATYGGIVALERTGDTFSGVCHGGRDESRGYGGSVLAHGLAAAHATVPDDRAVHSLHAYFLRAVDSTAPMDFGVTTIRDGRSYSVRRVDAQQPDTQQPDAQQPDTQQPDARPPAGQQRGRPTFTMTTSFKRPQPGAHERSAVLDLGAVPGPDGLPDGFGDRSPHSPVRELLECREAPAVGGVPPSGELVRDAWFRLRHPLGDEDVAHVCGLAYLSDVTLTPTAFLRLPGGVRSERSLIASLDHAMWFHRPARADRWLLYRQRSRIEADGRTFARGELWQDGELVASVAQEALLHIPDDSADA</sequence>
<reference evidence="6 7" key="1">
    <citation type="submission" date="2024-07" db="EMBL/GenBank/DDBJ databases">
        <authorList>
            <person name="Lee S."/>
            <person name="Kang M."/>
        </authorList>
    </citation>
    <scope>NUCLEOTIDE SEQUENCE [LARGE SCALE GENOMIC DNA]</scope>
    <source>
        <strain evidence="6 7">DS6</strain>
    </source>
</reference>
<keyword evidence="2" id="KW-0378">Hydrolase</keyword>
<dbReference type="InterPro" id="IPR029069">
    <property type="entry name" value="HotDog_dom_sf"/>
</dbReference>
<feature type="domain" description="Acyl-CoA thioesterase-like N-terminal HotDog" evidence="4">
    <location>
        <begin position="40"/>
        <end position="103"/>
    </location>
</feature>
<feature type="domain" description="Acyl-CoA thioesterase-like C-terminal" evidence="5">
    <location>
        <begin position="176"/>
        <end position="301"/>
    </location>
</feature>
<protein>
    <submittedName>
        <fullName evidence="6">Acyl-CoA thioesterase</fullName>
    </submittedName>
</protein>
<dbReference type="EMBL" id="JBFPJR010000002">
    <property type="protein sequence ID" value="MEX0426335.1"/>
    <property type="molecule type" value="Genomic_DNA"/>
</dbReference>
<comment type="caution">
    <text evidence="6">The sequence shown here is derived from an EMBL/GenBank/DDBJ whole genome shotgun (WGS) entry which is preliminary data.</text>
</comment>
<evidence type="ECO:0000313" key="6">
    <source>
        <dbReference type="EMBL" id="MEX0426335.1"/>
    </source>
</evidence>
<dbReference type="InterPro" id="IPR042171">
    <property type="entry name" value="Acyl-CoA_hotdog"/>
</dbReference>
<dbReference type="CDD" id="cd03445">
    <property type="entry name" value="Thioesterase_II_repeat2"/>
    <property type="match status" value="1"/>
</dbReference>
<feature type="region of interest" description="Disordered" evidence="3">
    <location>
        <begin position="97"/>
        <end position="146"/>
    </location>
</feature>
<dbReference type="SUPFAM" id="SSF54637">
    <property type="entry name" value="Thioesterase/thiol ester dehydrase-isomerase"/>
    <property type="match status" value="2"/>
</dbReference>
<accession>A0ABV3STR4</accession>
<feature type="compositionally biased region" description="Low complexity" evidence="3">
    <location>
        <begin position="99"/>
        <end position="123"/>
    </location>
</feature>
<dbReference type="Gene3D" id="2.40.160.210">
    <property type="entry name" value="Acyl-CoA thioesterase, double hotdog domain"/>
    <property type="match status" value="1"/>
</dbReference>
<evidence type="ECO:0000256" key="3">
    <source>
        <dbReference type="SAM" id="MobiDB-lite"/>
    </source>
</evidence>
<dbReference type="PANTHER" id="PTHR11066">
    <property type="entry name" value="ACYL-COA THIOESTERASE"/>
    <property type="match status" value="1"/>
</dbReference>
<dbReference type="InterPro" id="IPR049449">
    <property type="entry name" value="TesB_ACOT8-like_N"/>
</dbReference>
<dbReference type="CDD" id="cd03444">
    <property type="entry name" value="Thioesterase_II_repeat1"/>
    <property type="match status" value="1"/>
</dbReference>